<feature type="domain" description="C2H2-type" evidence="12">
    <location>
        <begin position="252"/>
        <end position="280"/>
    </location>
</feature>
<dbReference type="InterPro" id="IPR012934">
    <property type="entry name" value="Znf_AD"/>
</dbReference>
<dbReference type="PROSITE" id="PS50157">
    <property type="entry name" value="ZINC_FINGER_C2H2_2"/>
    <property type="match status" value="6"/>
</dbReference>
<evidence type="ECO:0000256" key="11">
    <source>
        <dbReference type="SAM" id="MobiDB-lite"/>
    </source>
</evidence>
<dbReference type="Proteomes" id="UP001168821">
    <property type="component" value="Unassembled WGS sequence"/>
</dbReference>
<feature type="compositionally biased region" description="Basic and acidic residues" evidence="11">
    <location>
        <begin position="158"/>
        <end position="173"/>
    </location>
</feature>
<evidence type="ECO:0000256" key="10">
    <source>
        <dbReference type="PROSITE-ProRule" id="PRU01263"/>
    </source>
</evidence>
<dbReference type="PANTHER" id="PTHR47772">
    <property type="entry name" value="ZINC FINGER PROTEIN 200"/>
    <property type="match status" value="1"/>
</dbReference>
<evidence type="ECO:0000256" key="3">
    <source>
        <dbReference type="ARBA" id="ARBA00022737"/>
    </source>
</evidence>
<dbReference type="SMART" id="SM00868">
    <property type="entry name" value="zf-AD"/>
    <property type="match status" value="1"/>
</dbReference>
<keyword evidence="2 10" id="KW-0479">Metal-binding</keyword>
<evidence type="ECO:0000256" key="4">
    <source>
        <dbReference type="ARBA" id="ARBA00022771"/>
    </source>
</evidence>
<keyword evidence="6" id="KW-0805">Transcription regulation</keyword>
<dbReference type="InterPro" id="IPR050636">
    <property type="entry name" value="C2H2-ZF_domain-containing"/>
</dbReference>
<evidence type="ECO:0000256" key="1">
    <source>
        <dbReference type="ARBA" id="ARBA00004123"/>
    </source>
</evidence>
<protein>
    <submittedName>
        <fullName evidence="14">Uncharacterized protein</fullName>
    </submittedName>
</protein>
<evidence type="ECO:0000256" key="6">
    <source>
        <dbReference type="ARBA" id="ARBA00023015"/>
    </source>
</evidence>
<dbReference type="PROSITE" id="PS00028">
    <property type="entry name" value="ZINC_FINGER_C2H2_1"/>
    <property type="match status" value="6"/>
</dbReference>
<comment type="subcellular location">
    <subcellularLocation>
        <location evidence="1">Nucleus</location>
    </subcellularLocation>
</comment>
<evidence type="ECO:0000256" key="2">
    <source>
        <dbReference type="ARBA" id="ARBA00022723"/>
    </source>
</evidence>
<comment type="caution">
    <text evidence="14">The sequence shown here is derived from an EMBL/GenBank/DDBJ whole genome shotgun (WGS) entry which is preliminary data.</text>
</comment>
<proteinExistence type="predicted"/>
<dbReference type="InterPro" id="IPR036236">
    <property type="entry name" value="Znf_C2H2_sf"/>
</dbReference>
<evidence type="ECO:0000259" key="12">
    <source>
        <dbReference type="PROSITE" id="PS50157"/>
    </source>
</evidence>
<feature type="binding site" evidence="10">
    <location>
        <position position="12"/>
    </location>
    <ligand>
        <name>Zn(2+)</name>
        <dbReference type="ChEBI" id="CHEBI:29105"/>
    </ligand>
</feature>
<dbReference type="InterPro" id="IPR013087">
    <property type="entry name" value="Znf_C2H2_type"/>
</dbReference>
<dbReference type="Pfam" id="PF07776">
    <property type="entry name" value="zf-AD"/>
    <property type="match status" value="1"/>
</dbReference>
<evidence type="ECO:0000313" key="14">
    <source>
        <dbReference type="EMBL" id="KAJ3664651.1"/>
    </source>
</evidence>
<keyword evidence="5 10" id="KW-0862">Zinc</keyword>
<dbReference type="SUPFAM" id="SSF57667">
    <property type="entry name" value="beta-beta-alpha zinc fingers"/>
    <property type="match status" value="2"/>
</dbReference>
<evidence type="ECO:0000256" key="9">
    <source>
        <dbReference type="PROSITE-ProRule" id="PRU00042"/>
    </source>
</evidence>
<dbReference type="GO" id="GO:0005634">
    <property type="term" value="C:nucleus"/>
    <property type="evidence" value="ECO:0007669"/>
    <property type="project" value="UniProtKB-SubCell"/>
</dbReference>
<dbReference type="GO" id="GO:0008270">
    <property type="term" value="F:zinc ion binding"/>
    <property type="evidence" value="ECO:0007669"/>
    <property type="project" value="UniProtKB-UniRule"/>
</dbReference>
<gene>
    <name evidence="14" type="ORF">Zmor_000203</name>
</gene>
<feature type="domain" description="C2H2-type" evidence="12">
    <location>
        <begin position="308"/>
        <end position="335"/>
    </location>
</feature>
<dbReference type="Gene3D" id="3.40.1800.20">
    <property type="match status" value="1"/>
</dbReference>
<feature type="domain" description="C2H2-type" evidence="12">
    <location>
        <begin position="96"/>
        <end position="123"/>
    </location>
</feature>
<evidence type="ECO:0000256" key="8">
    <source>
        <dbReference type="ARBA" id="ARBA00023242"/>
    </source>
</evidence>
<keyword evidence="4 9" id="KW-0863">Zinc-finger</keyword>
<evidence type="ECO:0000256" key="7">
    <source>
        <dbReference type="ARBA" id="ARBA00023163"/>
    </source>
</evidence>
<keyword evidence="3" id="KW-0677">Repeat</keyword>
<organism evidence="14 15">
    <name type="scientific">Zophobas morio</name>
    <dbReference type="NCBI Taxonomy" id="2755281"/>
    <lineage>
        <taxon>Eukaryota</taxon>
        <taxon>Metazoa</taxon>
        <taxon>Ecdysozoa</taxon>
        <taxon>Arthropoda</taxon>
        <taxon>Hexapoda</taxon>
        <taxon>Insecta</taxon>
        <taxon>Pterygota</taxon>
        <taxon>Neoptera</taxon>
        <taxon>Endopterygota</taxon>
        <taxon>Coleoptera</taxon>
        <taxon>Polyphaga</taxon>
        <taxon>Cucujiformia</taxon>
        <taxon>Tenebrionidae</taxon>
        <taxon>Zophobas</taxon>
    </lineage>
</organism>
<dbReference type="AlphaFoldDB" id="A0AA38J0C7"/>
<feature type="binding site" evidence="10">
    <location>
        <position position="58"/>
    </location>
    <ligand>
        <name>Zn(2+)</name>
        <dbReference type="ChEBI" id="CHEBI:29105"/>
    </ligand>
</feature>
<feature type="region of interest" description="Disordered" evidence="11">
    <location>
        <begin position="158"/>
        <end position="186"/>
    </location>
</feature>
<evidence type="ECO:0000256" key="5">
    <source>
        <dbReference type="ARBA" id="ARBA00022833"/>
    </source>
</evidence>
<reference evidence="14" key="1">
    <citation type="journal article" date="2023" name="G3 (Bethesda)">
        <title>Whole genome assemblies of Zophobas morio and Tenebrio molitor.</title>
        <authorList>
            <person name="Kaur S."/>
            <person name="Stinson S.A."/>
            <person name="diCenzo G.C."/>
        </authorList>
    </citation>
    <scope>NUCLEOTIDE SEQUENCE</scope>
    <source>
        <strain evidence="14">QUZm001</strain>
    </source>
</reference>
<dbReference type="SUPFAM" id="SSF57716">
    <property type="entry name" value="Glucocorticoid receptor-like (DNA-binding domain)"/>
    <property type="match status" value="1"/>
</dbReference>
<evidence type="ECO:0000313" key="15">
    <source>
        <dbReference type="Proteomes" id="UP001168821"/>
    </source>
</evidence>
<name>A0AA38J0C7_9CUCU</name>
<evidence type="ECO:0000259" key="13">
    <source>
        <dbReference type="PROSITE" id="PS51915"/>
    </source>
</evidence>
<keyword evidence="15" id="KW-1185">Reference proteome</keyword>
<dbReference type="Pfam" id="PF00096">
    <property type="entry name" value="zf-C2H2"/>
    <property type="match status" value="3"/>
</dbReference>
<feature type="domain" description="C2H2-type" evidence="12">
    <location>
        <begin position="224"/>
        <end position="251"/>
    </location>
</feature>
<feature type="binding site" evidence="10">
    <location>
        <position position="15"/>
    </location>
    <ligand>
        <name>Zn(2+)</name>
        <dbReference type="ChEBI" id="CHEBI:29105"/>
    </ligand>
</feature>
<accession>A0AA38J0C7</accession>
<feature type="domain" description="ZAD" evidence="13">
    <location>
        <begin position="10"/>
        <end position="82"/>
    </location>
</feature>
<dbReference type="SMART" id="SM00355">
    <property type="entry name" value="ZnF_C2H2"/>
    <property type="match status" value="6"/>
</dbReference>
<feature type="domain" description="C2H2-type" evidence="12">
    <location>
        <begin position="280"/>
        <end position="307"/>
    </location>
</feature>
<keyword evidence="7" id="KW-0804">Transcription</keyword>
<dbReference type="PANTHER" id="PTHR47772:SF13">
    <property type="entry name" value="GASTRULA ZINC FINGER PROTEIN XLCGF49.1-LIKE-RELATED"/>
    <property type="match status" value="1"/>
</dbReference>
<dbReference type="PROSITE" id="PS51915">
    <property type="entry name" value="ZAD"/>
    <property type="match status" value="1"/>
</dbReference>
<dbReference type="Gene3D" id="3.30.160.60">
    <property type="entry name" value="Classic Zinc Finger"/>
    <property type="match status" value="5"/>
</dbReference>
<dbReference type="EMBL" id="JALNTZ010000001">
    <property type="protein sequence ID" value="KAJ3664651.1"/>
    <property type="molecule type" value="Genomic_DNA"/>
</dbReference>
<feature type="domain" description="C2H2-type" evidence="12">
    <location>
        <begin position="194"/>
        <end position="223"/>
    </location>
</feature>
<sequence>MGMIDHIVMKNCRLCHSKPGLHDINSDKKLIKDIYECIKVKVNDKLMEFLPHLVCDECKKTIKTFSLFKQYVRKVDQSLRKVLKNTETKKDCQEQFKCRECPAEFNDSEVFKKHVYSHSANFALKENVPCSVCKVSFKCLDEFGSHQCGASVSENQEIKAEDGENDELVRDNGDSGDNSDVDDSQNQPVKNVKYICTYNNCKKILSSAYTLKTHHLKHQGKRSFLCVTCGKGFITKNSLTCHEKIHLDVKGYVCKICNIGFSVRSNLRAHEKKHHEGVRFYCSQCTKAFCSKCSLERHERIHTGIKDFKCQACPSAFYTKKELLKHQRYHQVKTADKLFMELLA</sequence>
<feature type="binding site" evidence="10">
    <location>
        <position position="55"/>
    </location>
    <ligand>
        <name>Zn(2+)</name>
        <dbReference type="ChEBI" id="CHEBI:29105"/>
    </ligand>
</feature>
<keyword evidence="8" id="KW-0539">Nucleus</keyword>